<proteinExistence type="predicted"/>
<organism evidence="1 2">
    <name type="scientific">Silvanigrella paludirubra</name>
    <dbReference type="NCBI Taxonomy" id="2499159"/>
    <lineage>
        <taxon>Bacteria</taxon>
        <taxon>Pseudomonadati</taxon>
        <taxon>Bdellovibrionota</taxon>
        <taxon>Oligoflexia</taxon>
        <taxon>Silvanigrellales</taxon>
        <taxon>Silvanigrellaceae</taxon>
        <taxon>Silvanigrella</taxon>
    </lineage>
</organism>
<keyword evidence="2" id="KW-1185">Reference proteome</keyword>
<comment type="caution">
    <text evidence="1">The sequence shown here is derived from an EMBL/GenBank/DDBJ whole genome shotgun (WGS) entry which is preliminary data.</text>
</comment>
<evidence type="ECO:0008006" key="3">
    <source>
        <dbReference type="Google" id="ProtNLM"/>
    </source>
</evidence>
<dbReference type="Proteomes" id="UP000437748">
    <property type="component" value="Unassembled WGS sequence"/>
</dbReference>
<dbReference type="PROSITE" id="PS51257">
    <property type="entry name" value="PROKAR_LIPOPROTEIN"/>
    <property type="match status" value="1"/>
</dbReference>
<accession>A0A6N6VR95</accession>
<reference evidence="1 2" key="1">
    <citation type="submission" date="2019-10" db="EMBL/GenBank/DDBJ databases">
        <title>New species of Slilvanegrellaceae.</title>
        <authorList>
            <person name="Pitt A."/>
            <person name="Hahn M.W."/>
        </authorList>
    </citation>
    <scope>NUCLEOTIDE SEQUENCE [LARGE SCALE GENOMIC DNA]</scope>
    <source>
        <strain evidence="1 2">SP-Ram-0.45-NSY-1</strain>
    </source>
</reference>
<dbReference type="RefSeq" id="WP_153420950.1">
    <property type="nucleotide sequence ID" value="NZ_WFLM01000004.1"/>
</dbReference>
<dbReference type="AlphaFoldDB" id="A0A6N6VR95"/>
<evidence type="ECO:0000313" key="2">
    <source>
        <dbReference type="Proteomes" id="UP000437748"/>
    </source>
</evidence>
<dbReference type="EMBL" id="WFLM01000004">
    <property type="protein sequence ID" value="KAB8037872.1"/>
    <property type="molecule type" value="Genomic_DNA"/>
</dbReference>
<evidence type="ECO:0000313" key="1">
    <source>
        <dbReference type="EMBL" id="KAB8037872.1"/>
    </source>
</evidence>
<sequence>MKQNIISLSFFLLFIVSCGKEVKSQAEANRRINESEMYIYPNNETENFNVGDIFSIGISPESINKHNDFFELGYNISTKLIKGLDFSENCVKSQYISCYIITGDIEIEYSIYGRFYKTKRYGIVSSLPGYARSEKKILKINLKNEKK</sequence>
<protein>
    <recommendedName>
        <fullName evidence="3">Lipoprotein</fullName>
    </recommendedName>
</protein>
<name>A0A6N6VR95_9BACT</name>
<gene>
    <name evidence="1" type="ORF">GCL60_11905</name>
</gene>